<dbReference type="RefSeq" id="WP_066920461.1">
    <property type="nucleotide sequence ID" value="NZ_CP011971.1"/>
</dbReference>
<dbReference type="PANTHER" id="PTHR34985:SF1">
    <property type="entry name" value="SLR0554 PROTEIN"/>
    <property type="match status" value="1"/>
</dbReference>
<feature type="domain" description="Virulence-associated protein E-like" evidence="1">
    <location>
        <begin position="408"/>
        <end position="569"/>
    </location>
</feature>
<dbReference type="Proteomes" id="UP000070250">
    <property type="component" value="Chromosome"/>
</dbReference>
<evidence type="ECO:0000313" key="3">
    <source>
        <dbReference type="Proteomes" id="UP000070250"/>
    </source>
</evidence>
<organism evidence="2 3">
    <name type="scientific">Steroidobacter denitrificans</name>
    <dbReference type="NCBI Taxonomy" id="465721"/>
    <lineage>
        <taxon>Bacteria</taxon>
        <taxon>Pseudomonadati</taxon>
        <taxon>Pseudomonadota</taxon>
        <taxon>Gammaproteobacteria</taxon>
        <taxon>Steroidobacterales</taxon>
        <taxon>Steroidobacteraceae</taxon>
        <taxon>Steroidobacter</taxon>
    </lineage>
</organism>
<keyword evidence="3" id="KW-1185">Reference proteome</keyword>
<gene>
    <name evidence="2" type="ORF">ACG33_08825</name>
</gene>
<accession>A0A127FC77</accession>
<evidence type="ECO:0000313" key="2">
    <source>
        <dbReference type="EMBL" id="AMN47195.1"/>
    </source>
</evidence>
<name>A0A127FC77_STEDE</name>
<dbReference type="PANTHER" id="PTHR34985">
    <property type="entry name" value="SLR0554 PROTEIN"/>
    <property type="match status" value="1"/>
</dbReference>
<dbReference type="STRING" id="465721.ACG33_08825"/>
<dbReference type="AlphaFoldDB" id="A0A127FC77"/>
<dbReference type="KEGG" id="sdf:ACG33_08825"/>
<dbReference type="Gene3D" id="3.30.70.1790">
    <property type="entry name" value="RepB DNA-primase, N-terminal domain"/>
    <property type="match status" value="1"/>
</dbReference>
<proteinExistence type="predicted"/>
<sequence length="624" mass="70028">MSKAGKVISPMEFLRELVGPVGGEARAWITSFPDADDPSWQGRAIRVDDDREFSPRLNHYVSTAAFPPKAKGRTIENMIACVAIVVDDPTTKGDAAKLFRTLGKPTARVQTSEGNYQWWYFLTEGATAAQVRPVLEKVVALGLGDKSGNNAARYARIHCGVNNKREHGEPFGVHMVEWTGNRFGIDEIAEALGAAQGDLETDDDDSDEPKAIIQRASDGELERLIKSGESFHGPMVQLTARAICNGELEKDALRRLRALMFESEGQDNPKRKSSWEKTLGNIPRMLASAKVKFPQGAVRSQLRRGDGGSIIADEENVRLIVEHDSSLAGMVRYDELSMRRVLVRPVPGDTAVVASDEYPRQWRDEDSVAMQQYVQRHYMPRIGRDKVDGALGTWARSRWSFHPIRDYLKRLEWDGKPRLDDWLTTYLQAKGAPEAYLRAVGAKWMIAAIARVIEPGCQADYALVLEGGQGKKKSSALRALAGDEHFSDSLPGDLSSKDAADHIRGKWIIELPELAQFRKSEIETVKAFITRRVERFRPAFGRFEIEYPRQCVFAGTTNEDQYLIDDTGDAASVSRTSDYWYFLMNGRTKWARKSTRRTGSIRMSSRSKRCDLRRRSEVILQPSA</sequence>
<evidence type="ECO:0000259" key="1">
    <source>
        <dbReference type="Pfam" id="PF05272"/>
    </source>
</evidence>
<dbReference type="EMBL" id="CP011971">
    <property type="protein sequence ID" value="AMN47195.1"/>
    <property type="molecule type" value="Genomic_DNA"/>
</dbReference>
<protein>
    <recommendedName>
        <fullName evidence="1">Virulence-associated protein E-like domain-containing protein</fullName>
    </recommendedName>
</protein>
<dbReference type="Pfam" id="PF05272">
    <property type="entry name" value="VapE-like_dom"/>
    <property type="match status" value="1"/>
</dbReference>
<dbReference type="InterPro" id="IPR007936">
    <property type="entry name" value="VapE-like_dom"/>
</dbReference>
<reference evidence="2 3" key="1">
    <citation type="submission" date="2015-06" db="EMBL/GenBank/DDBJ databases">
        <title>A Comprehensive Approach to Explore the Metabolic and Phylogenetic Diversity of Bacterial Steroid Degradation in the Environment: Testosterone as an Example.</title>
        <authorList>
            <person name="Yang F.-C."/>
            <person name="Chen Y.-L."/>
            <person name="Yu C.-P."/>
            <person name="Tang S.-L."/>
            <person name="Wang P.-H."/>
            <person name="Ismail W."/>
            <person name="Wang C.-H."/>
            <person name="Yang C.-Y."/>
            <person name="Chiang Y.-R."/>
        </authorList>
    </citation>
    <scope>NUCLEOTIDE SEQUENCE [LARGE SCALE GENOMIC DNA]</scope>
    <source>
        <strain evidence="2 3">DSM 18526</strain>
    </source>
</reference>